<evidence type="ECO:0000256" key="7">
    <source>
        <dbReference type="ARBA" id="ARBA00023136"/>
    </source>
</evidence>
<dbReference type="InterPro" id="IPR050401">
    <property type="entry name" value="Cyclic_nucleotide_synthase"/>
</dbReference>
<keyword evidence="7" id="KW-0472">Membrane</keyword>
<keyword evidence="4" id="KW-0732">Signal</keyword>
<organism evidence="12 13">
    <name type="scientific">Trichonephila inaurata madagascariensis</name>
    <dbReference type="NCBI Taxonomy" id="2747483"/>
    <lineage>
        <taxon>Eukaryota</taxon>
        <taxon>Metazoa</taxon>
        <taxon>Ecdysozoa</taxon>
        <taxon>Arthropoda</taxon>
        <taxon>Chelicerata</taxon>
        <taxon>Arachnida</taxon>
        <taxon>Araneae</taxon>
        <taxon>Araneomorphae</taxon>
        <taxon>Entelegynae</taxon>
        <taxon>Araneoidea</taxon>
        <taxon>Nephilidae</taxon>
        <taxon>Trichonephila</taxon>
        <taxon>Trichonephila inaurata</taxon>
    </lineage>
</organism>
<name>A0A8X6Y155_9ARAC</name>
<keyword evidence="8 12" id="KW-0675">Receptor</keyword>
<keyword evidence="9" id="KW-0325">Glycoprotein</keyword>
<dbReference type="Proteomes" id="UP000886998">
    <property type="component" value="Unassembled WGS sequence"/>
</dbReference>
<dbReference type="SUPFAM" id="SSF53822">
    <property type="entry name" value="Periplasmic binding protein-like I"/>
    <property type="match status" value="1"/>
</dbReference>
<dbReference type="PANTHER" id="PTHR11920">
    <property type="entry name" value="GUANYLYL CYCLASE"/>
    <property type="match status" value="1"/>
</dbReference>
<evidence type="ECO:0000259" key="11">
    <source>
        <dbReference type="Pfam" id="PF01094"/>
    </source>
</evidence>
<evidence type="ECO:0000256" key="1">
    <source>
        <dbReference type="ARBA" id="ARBA00001436"/>
    </source>
</evidence>
<evidence type="ECO:0000256" key="2">
    <source>
        <dbReference type="ARBA" id="ARBA00004479"/>
    </source>
</evidence>
<dbReference type="Pfam" id="PF01094">
    <property type="entry name" value="ANF_receptor"/>
    <property type="match status" value="1"/>
</dbReference>
<dbReference type="AlphaFoldDB" id="A0A8X6Y155"/>
<comment type="catalytic activity">
    <reaction evidence="1">
        <text>GTP = 3',5'-cyclic GMP + diphosphate</text>
        <dbReference type="Rhea" id="RHEA:13665"/>
        <dbReference type="ChEBI" id="CHEBI:33019"/>
        <dbReference type="ChEBI" id="CHEBI:37565"/>
        <dbReference type="ChEBI" id="CHEBI:57746"/>
        <dbReference type="EC" id="4.6.1.2"/>
    </reaction>
</comment>
<dbReference type="EMBL" id="BMAV01015078">
    <property type="protein sequence ID" value="GFY64120.1"/>
    <property type="molecule type" value="Genomic_DNA"/>
</dbReference>
<evidence type="ECO:0000313" key="12">
    <source>
        <dbReference type="EMBL" id="GFY64120.1"/>
    </source>
</evidence>
<dbReference type="GO" id="GO:0001653">
    <property type="term" value="F:peptide receptor activity"/>
    <property type="evidence" value="ECO:0007669"/>
    <property type="project" value="TreeGrafter"/>
</dbReference>
<comment type="caution">
    <text evidence="12">The sequence shown here is derived from an EMBL/GenBank/DDBJ whole genome shotgun (WGS) entry which is preliminary data.</text>
</comment>
<feature type="domain" description="Receptor ligand binding region" evidence="11">
    <location>
        <begin position="3"/>
        <end position="70"/>
    </location>
</feature>
<evidence type="ECO:0000256" key="9">
    <source>
        <dbReference type="ARBA" id="ARBA00023180"/>
    </source>
</evidence>
<comment type="subcellular location">
    <subcellularLocation>
        <location evidence="2">Membrane</location>
        <topology evidence="2">Single-pass type I membrane protein</topology>
    </subcellularLocation>
</comment>
<gene>
    <name evidence="12" type="primary">gcy-28</name>
    <name evidence="12" type="ORF">TNIN_81651</name>
</gene>
<evidence type="ECO:0000256" key="3">
    <source>
        <dbReference type="ARBA" id="ARBA00022692"/>
    </source>
</evidence>
<evidence type="ECO:0000256" key="6">
    <source>
        <dbReference type="ARBA" id="ARBA00022989"/>
    </source>
</evidence>
<evidence type="ECO:0000256" key="4">
    <source>
        <dbReference type="ARBA" id="ARBA00022729"/>
    </source>
</evidence>
<sequence length="144" mass="15926">VNTYVTAFHDAVILYSLAVNETLKEGLSLKNGTLVTQKMWNRTFEGITGNVSINEKGDRFVDYSLLDMDPETGIYEVVANYYGVSQQFVDIIGKHIHWAGNRGGPPSDVPVCGFDGSLCSDVLLNGFFSYRIVSPVCDSDFRSE</sequence>
<dbReference type="InterPro" id="IPR001828">
    <property type="entry name" value="ANF_lig-bd_rcpt"/>
</dbReference>
<dbReference type="OrthoDB" id="302535at2759"/>
<keyword evidence="3" id="KW-0812">Transmembrane</keyword>
<keyword evidence="13" id="KW-1185">Reference proteome</keyword>
<dbReference type="FunFam" id="3.40.50.2300:FF:000371">
    <property type="entry name" value="Guanylate cyclase"/>
    <property type="match status" value="1"/>
</dbReference>
<dbReference type="GO" id="GO:0004016">
    <property type="term" value="F:adenylate cyclase activity"/>
    <property type="evidence" value="ECO:0007669"/>
    <property type="project" value="TreeGrafter"/>
</dbReference>
<evidence type="ECO:0000256" key="5">
    <source>
        <dbReference type="ARBA" id="ARBA00022741"/>
    </source>
</evidence>
<reference evidence="12" key="1">
    <citation type="submission" date="2020-08" db="EMBL/GenBank/DDBJ databases">
        <title>Multicomponent nature underlies the extraordinary mechanical properties of spider dragline silk.</title>
        <authorList>
            <person name="Kono N."/>
            <person name="Nakamura H."/>
            <person name="Mori M."/>
            <person name="Yoshida Y."/>
            <person name="Ohtoshi R."/>
            <person name="Malay A.D."/>
            <person name="Moran D.A.P."/>
            <person name="Tomita M."/>
            <person name="Numata K."/>
            <person name="Arakawa K."/>
        </authorList>
    </citation>
    <scope>NUCLEOTIDE SEQUENCE</scope>
</reference>
<dbReference type="PRINTS" id="PR00255">
    <property type="entry name" value="NATPEPTIDER"/>
</dbReference>
<keyword evidence="5" id="KW-0547">Nucleotide-binding</keyword>
<keyword evidence="10" id="KW-0456">Lyase</keyword>
<keyword evidence="6" id="KW-1133">Transmembrane helix</keyword>
<feature type="non-terminal residue" evidence="12">
    <location>
        <position position="1"/>
    </location>
</feature>
<proteinExistence type="predicted"/>
<dbReference type="GO" id="GO:0005886">
    <property type="term" value="C:plasma membrane"/>
    <property type="evidence" value="ECO:0007669"/>
    <property type="project" value="TreeGrafter"/>
</dbReference>
<dbReference type="Gene3D" id="3.40.50.2300">
    <property type="match status" value="1"/>
</dbReference>
<evidence type="ECO:0000256" key="10">
    <source>
        <dbReference type="ARBA" id="ARBA00023239"/>
    </source>
</evidence>
<evidence type="ECO:0000256" key="8">
    <source>
        <dbReference type="ARBA" id="ARBA00023170"/>
    </source>
</evidence>
<dbReference type="InterPro" id="IPR001170">
    <property type="entry name" value="ANPR/GUC"/>
</dbReference>
<dbReference type="GO" id="GO:0004383">
    <property type="term" value="F:guanylate cyclase activity"/>
    <property type="evidence" value="ECO:0007669"/>
    <property type="project" value="UniProtKB-EC"/>
</dbReference>
<dbReference type="InterPro" id="IPR028082">
    <property type="entry name" value="Peripla_BP_I"/>
</dbReference>
<accession>A0A8X6Y155</accession>
<dbReference type="GO" id="GO:0000166">
    <property type="term" value="F:nucleotide binding"/>
    <property type="evidence" value="ECO:0007669"/>
    <property type="project" value="UniProtKB-KW"/>
</dbReference>
<protein>
    <submittedName>
        <fullName evidence="12">Receptor-type guanylate cyclase gcy-28</fullName>
    </submittedName>
</protein>
<evidence type="ECO:0000313" key="13">
    <source>
        <dbReference type="Proteomes" id="UP000886998"/>
    </source>
</evidence>
<dbReference type="GO" id="GO:0007168">
    <property type="term" value="P:receptor guanylyl cyclase signaling pathway"/>
    <property type="evidence" value="ECO:0007669"/>
    <property type="project" value="TreeGrafter"/>
</dbReference>
<dbReference type="PANTHER" id="PTHR11920:SF494">
    <property type="entry name" value="ATRIAL NATRIURETIC PEPTIDE RECEPTOR 2"/>
    <property type="match status" value="1"/>
</dbReference>